<reference evidence="10" key="1">
    <citation type="submission" date="2023-07" db="EMBL/GenBank/DDBJ databases">
        <title>Black Yeasts Isolated from many extreme environments.</title>
        <authorList>
            <person name="Coleine C."/>
            <person name="Stajich J.E."/>
            <person name="Selbmann L."/>
        </authorList>
    </citation>
    <scope>NUCLEOTIDE SEQUENCE</scope>
    <source>
        <strain evidence="10">CCFEE 5485</strain>
    </source>
</reference>
<dbReference type="EMBL" id="JAUTXT010000001">
    <property type="protein sequence ID" value="KAK3679713.1"/>
    <property type="molecule type" value="Genomic_DNA"/>
</dbReference>
<comment type="caution">
    <text evidence="10">The sequence shown here is derived from an EMBL/GenBank/DDBJ whole genome shotgun (WGS) entry which is preliminary data.</text>
</comment>
<dbReference type="InterPro" id="IPR004342">
    <property type="entry name" value="EXS_C"/>
</dbReference>
<dbReference type="Proteomes" id="UP001274830">
    <property type="component" value="Unassembled WGS sequence"/>
</dbReference>
<dbReference type="GO" id="GO:0016036">
    <property type="term" value="P:cellular response to phosphate starvation"/>
    <property type="evidence" value="ECO:0007669"/>
    <property type="project" value="TreeGrafter"/>
</dbReference>
<feature type="transmembrane region" description="Helical" evidence="8">
    <location>
        <begin position="552"/>
        <end position="573"/>
    </location>
</feature>
<comment type="similarity">
    <text evidence="2">Belongs to the SYG1 (TC 2.A.94) family.</text>
</comment>
<evidence type="ECO:0000256" key="8">
    <source>
        <dbReference type="SAM" id="Phobius"/>
    </source>
</evidence>
<keyword evidence="11" id="KW-1185">Reference proteome</keyword>
<keyword evidence="4 8" id="KW-1133">Transmembrane helix</keyword>
<dbReference type="Pfam" id="PF03124">
    <property type="entry name" value="EXS"/>
    <property type="match status" value="1"/>
</dbReference>
<feature type="domain" description="SPX" evidence="9">
    <location>
        <begin position="1"/>
        <end position="498"/>
    </location>
</feature>
<evidence type="ECO:0000313" key="10">
    <source>
        <dbReference type="EMBL" id="KAK3679713.1"/>
    </source>
</evidence>
<dbReference type="GO" id="GO:0005794">
    <property type="term" value="C:Golgi apparatus"/>
    <property type="evidence" value="ECO:0007669"/>
    <property type="project" value="TreeGrafter"/>
</dbReference>
<feature type="compositionally biased region" description="Basic and acidic residues" evidence="7">
    <location>
        <begin position="124"/>
        <end position="137"/>
    </location>
</feature>
<sequence length="671" mass="75625">MKFAKDLDDNAVPEWKSQYLDYKHGKKKLKAVTKAIRNVEKPEDKEKVGRKSPFSSLRDAPVHSLFQREPRIPAPQPETRDSDRSHTPLFKTRSRSEAPSPQARRREEEQEDGSHQVKTFPMDINERSPLRTKKDQGPKLTRYGSIIGTPPDADTPVMAALRQAPSLTLPDPAIPSQSDPDYDRPVSPGSPVAVSKPPPSQLAHTGNAYQVTKPTDGPPSSALSTRLQALRTPKRANSTPDGGNRPFVRRMFSIAPTNSGPSSGRDVALEQYREVDFRQAEFFLFLDKELGKIEKFYKQKEDEAEARLKVLREQLHVMRDRRLEEILAMEQKHKHPPPTATTAPPVTGDGGHIDWVPTLQVPPSRTGLETATDDQAVARRSHPFKASIEVTRDALEKVKPGHVGKTSQAMNQLSSPARALGVGAGQEHDPSQDYTRRPTTHTVPYRVAKRKLKIALGEYYRGLELLKSYALLNRTAFRKINKKYDKAVNAHPNLRYMAEKVNKAHFVMSTTPDDLISQTEDLYARYFERGNHKIAVGKLRARIAKAGNYTGPVFRTGILLALGAVFGIQGLVYSVLRLNDKSRAMDTEFLQQIYAGWFLILASILAFCFDCAVFSRFRVNYQFIFELDNRHMLHWEQLAEIPSYVFLSDCILTRQGLLLHLIVYVPVPVES</sequence>
<keyword evidence="3 8" id="KW-0812">Transmembrane</keyword>
<dbReference type="PANTHER" id="PTHR10783:SF103">
    <property type="entry name" value="SOLUTE CARRIER FAMILY 53 MEMBER 1"/>
    <property type="match status" value="1"/>
</dbReference>
<keyword evidence="5 8" id="KW-0472">Membrane</keyword>
<dbReference type="Pfam" id="PF03105">
    <property type="entry name" value="SPX"/>
    <property type="match status" value="1"/>
</dbReference>
<evidence type="ECO:0000256" key="7">
    <source>
        <dbReference type="SAM" id="MobiDB-lite"/>
    </source>
</evidence>
<feature type="compositionally biased region" description="Polar residues" evidence="7">
    <location>
        <begin position="202"/>
        <end position="213"/>
    </location>
</feature>
<dbReference type="PANTHER" id="PTHR10783">
    <property type="entry name" value="XENOTROPIC AND POLYTROPIC RETROVIRUS RECEPTOR 1-RELATED"/>
    <property type="match status" value="1"/>
</dbReference>
<organism evidence="10 11">
    <name type="scientific">Recurvomyces mirabilis</name>
    <dbReference type="NCBI Taxonomy" id="574656"/>
    <lineage>
        <taxon>Eukaryota</taxon>
        <taxon>Fungi</taxon>
        <taxon>Dikarya</taxon>
        <taxon>Ascomycota</taxon>
        <taxon>Pezizomycotina</taxon>
        <taxon>Dothideomycetes</taxon>
        <taxon>Dothideomycetidae</taxon>
        <taxon>Mycosphaerellales</taxon>
        <taxon>Teratosphaeriaceae</taxon>
        <taxon>Recurvomyces</taxon>
    </lineage>
</organism>
<dbReference type="AlphaFoldDB" id="A0AAE1C680"/>
<proteinExistence type="inferred from homology"/>
<dbReference type="GO" id="GO:0000822">
    <property type="term" value="F:inositol hexakisphosphate binding"/>
    <property type="evidence" value="ECO:0007669"/>
    <property type="project" value="TreeGrafter"/>
</dbReference>
<dbReference type="PROSITE" id="PS51382">
    <property type="entry name" value="SPX"/>
    <property type="match status" value="1"/>
</dbReference>
<keyword evidence="6" id="KW-0175">Coiled coil</keyword>
<evidence type="ECO:0000259" key="9">
    <source>
        <dbReference type="PROSITE" id="PS51382"/>
    </source>
</evidence>
<comment type="subcellular location">
    <subcellularLocation>
        <location evidence="1">Membrane</location>
        <topology evidence="1">Multi-pass membrane protein</topology>
    </subcellularLocation>
</comment>
<evidence type="ECO:0000256" key="5">
    <source>
        <dbReference type="ARBA" id="ARBA00023136"/>
    </source>
</evidence>
<dbReference type="GeneID" id="89957329"/>
<evidence type="ECO:0000256" key="4">
    <source>
        <dbReference type="ARBA" id="ARBA00022989"/>
    </source>
</evidence>
<dbReference type="GO" id="GO:0006817">
    <property type="term" value="P:phosphate ion transport"/>
    <property type="evidence" value="ECO:0007669"/>
    <property type="project" value="TreeGrafter"/>
</dbReference>
<protein>
    <submittedName>
        <fullName evidence="10">Xenotropic and polytropic retrovirus receptor 1</fullName>
    </submittedName>
</protein>
<dbReference type="GO" id="GO:0005886">
    <property type="term" value="C:plasma membrane"/>
    <property type="evidence" value="ECO:0007669"/>
    <property type="project" value="TreeGrafter"/>
</dbReference>
<dbReference type="InterPro" id="IPR004331">
    <property type="entry name" value="SPX_dom"/>
</dbReference>
<evidence type="ECO:0000256" key="1">
    <source>
        <dbReference type="ARBA" id="ARBA00004141"/>
    </source>
</evidence>
<gene>
    <name evidence="10" type="primary">SYG1_2</name>
    <name evidence="10" type="ORF">LTR78_000089</name>
</gene>
<dbReference type="RefSeq" id="XP_064699074.1">
    <property type="nucleotide sequence ID" value="XM_064832805.1"/>
</dbReference>
<accession>A0AAE1C680</accession>
<dbReference type="CDD" id="cd14475">
    <property type="entry name" value="SPX_SYG1_like"/>
    <property type="match status" value="1"/>
</dbReference>
<keyword evidence="10" id="KW-0675">Receptor</keyword>
<feature type="region of interest" description="Disordered" evidence="7">
    <location>
        <begin position="34"/>
        <end position="224"/>
    </location>
</feature>
<evidence type="ECO:0000256" key="3">
    <source>
        <dbReference type="ARBA" id="ARBA00022692"/>
    </source>
</evidence>
<feature type="compositionally biased region" description="Basic and acidic residues" evidence="7">
    <location>
        <begin position="37"/>
        <end position="49"/>
    </location>
</feature>
<evidence type="ECO:0000256" key="2">
    <source>
        <dbReference type="ARBA" id="ARBA00009665"/>
    </source>
</evidence>
<evidence type="ECO:0000256" key="6">
    <source>
        <dbReference type="SAM" id="Coils"/>
    </source>
</evidence>
<feature type="coiled-coil region" evidence="6">
    <location>
        <begin position="294"/>
        <end position="321"/>
    </location>
</feature>
<name>A0AAE1C680_9PEZI</name>
<evidence type="ECO:0000313" key="11">
    <source>
        <dbReference type="Proteomes" id="UP001274830"/>
    </source>
</evidence>
<feature type="compositionally biased region" description="Basic and acidic residues" evidence="7">
    <location>
        <begin position="104"/>
        <end position="115"/>
    </location>
</feature>
<feature type="transmembrane region" description="Helical" evidence="8">
    <location>
        <begin position="593"/>
        <end position="614"/>
    </location>
</feature>